<dbReference type="Proteomes" id="UP001501666">
    <property type="component" value="Unassembled WGS sequence"/>
</dbReference>
<evidence type="ECO:0000313" key="2">
    <source>
        <dbReference type="Proteomes" id="UP001501666"/>
    </source>
</evidence>
<keyword evidence="2" id="KW-1185">Reference proteome</keyword>
<organism evidence="1 2">
    <name type="scientific">Nonomuraea recticatena</name>
    <dbReference type="NCBI Taxonomy" id="46178"/>
    <lineage>
        <taxon>Bacteria</taxon>
        <taxon>Bacillati</taxon>
        <taxon>Actinomycetota</taxon>
        <taxon>Actinomycetes</taxon>
        <taxon>Streptosporangiales</taxon>
        <taxon>Streptosporangiaceae</taxon>
        <taxon>Nonomuraea</taxon>
    </lineage>
</organism>
<gene>
    <name evidence="1" type="ORF">GCM10010412_082420</name>
</gene>
<proteinExistence type="predicted"/>
<comment type="caution">
    <text evidence="1">The sequence shown here is derived from an EMBL/GenBank/DDBJ whole genome shotgun (WGS) entry which is preliminary data.</text>
</comment>
<name>A0ABP6FJ87_9ACTN</name>
<evidence type="ECO:0000313" key="1">
    <source>
        <dbReference type="EMBL" id="GAA2691874.1"/>
    </source>
</evidence>
<dbReference type="EMBL" id="BAAATE010000034">
    <property type="protein sequence ID" value="GAA2691874.1"/>
    <property type="molecule type" value="Genomic_DNA"/>
</dbReference>
<reference evidence="2" key="1">
    <citation type="journal article" date="2019" name="Int. J. Syst. Evol. Microbiol.">
        <title>The Global Catalogue of Microorganisms (GCM) 10K type strain sequencing project: providing services to taxonomists for standard genome sequencing and annotation.</title>
        <authorList>
            <consortium name="The Broad Institute Genomics Platform"/>
            <consortium name="The Broad Institute Genome Sequencing Center for Infectious Disease"/>
            <person name="Wu L."/>
            <person name="Ma J."/>
        </authorList>
    </citation>
    <scope>NUCLEOTIDE SEQUENCE [LARGE SCALE GENOMIC DNA]</scope>
    <source>
        <strain evidence="2">JCM 6835</strain>
    </source>
</reference>
<sequence>MSHHEPPNDWFDLSFTTADMTGDQVARLGLSNAAAATVDRLLSIVSTIDDDRRDTTGLTREALDILKTVNKVVARAIMTDKMRGATDEDLADAFRMDVFSWAARYGNLDITHLADDPQAVWAELRPNCPAFIHDTCSEDPATAAHALDEWMLRHVDHREVVPPSPHPVSAGL</sequence>
<protein>
    <submittedName>
        <fullName evidence="1">Uncharacterized protein</fullName>
    </submittedName>
</protein>
<accession>A0ABP6FJ87</accession>